<gene>
    <name evidence="1" type="ORF">A4A59_033085</name>
</gene>
<protein>
    <submittedName>
        <fullName evidence="1">M35 family metallo-endopeptidase</fullName>
        <ecNumber evidence="1">3.4.24.-</ecNumber>
    </submittedName>
</protein>
<evidence type="ECO:0000313" key="1">
    <source>
        <dbReference type="EMBL" id="XKQ44428.1"/>
    </source>
</evidence>
<name>A0ACD5FGF6_RHILE</name>
<dbReference type="EMBL" id="CP171847">
    <property type="protein sequence ID" value="XKQ44428.1"/>
    <property type="molecule type" value="Genomic_DNA"/>
</dbReference>
<organism evidence="1 2">
    <name type="scientific">Rhizobium leguminosarum</name>
    <dbReference type="NCBI Taxonomy" id="384"/>
    <lineage>
        <taxon>Bacteria</taxon>
        <taxon>Pseudomonadati</taxon>
        <taxon>Pseudomonadota</taxon>
        <taxon>Alphaproteobacteria</taxon>
        <taxon>Hyphomicrobiales</taxon>
        <taxon>Rhizobiaceae</taxon>
        <taxon>Rhizobium/Agrobacterium group</taxon>
        <taxon>Rhizobium</taxon>
    </lineage>
</organism>
<sequence>MKIKCLRMLTLAVIVACSFQNAYADIADSQKLCNAQHTAAVSAAIDKSRKSLAAAIQSLDNAGTADIERFERWFGPTSSTNVQQVKDMFAASLVKINFQSFWCPLVNSTELQWSNGELAAYYPPTPDSIYLTPDFFNLPVAGLKTQSGSVIHEMTHVNGTADVAYSVADVENLAKTEPGKARRNAESYRLFVEDMLDGI</sequence>
<keyword evidence="1" id="KW-0378">Hydrolase</keyword>
<geneLocation type="plasmid" evidence="1 2">
    <name>unnamed3</name>
</geneLocation>
<dbReference type="EC" id="3.4.24.-" evidence="1"/>
<accession>A0ACD5FGF6</accession>
<dbReference type="Proteomes" id="UP000076193">
    <property type="component" value="Plasmid unnamed3"/>
</dbReference>
<keyword evidence="1" id="KW-0614">Plasmid</keyword>
<reference evidence="1" key="1">
    <citation type="submission" date="2024-10" db="EMBL/GenBank/DDBJ databases">
        <title>Strain of Rhizobium-related bacteria isolated fromm roots of Vavilovia formosa.</title>
        <authorList>
            <person name="Kimeklis A."/>
            <person name="Afonin A."/>
        </authorList>
    </citation>
    <scope>NUCLEOTIDE SEQUENCE</scope>
    <source>
        <strain evidence="1">Vaf12</strain>
    </source>
</reference>
<proteinExistence type="predicted"/>
<evidence type="ECO:0000313" key="2">
    <source>
        <dbReference type="Proteomes" id="UP000076193"/>
    </source>
</evidence>